<accession>A0AAV9XCC7</accession>
<dbReference type="Proteomes" id="UP001365542">
    <property type="component" value="Unassembled WGS sequence"/>
</dbReference>
<reference evidence="1 2" key="1">
    <citation type="submission" date="2019-10" db="EMBL/GenBank/DDBJ databases">
        <authorList>
            <person name="Palmer J.M."/>
        </authorList>
    </citation>
    <scope>NUCLEOTIDE SEQUENCE [LARGE SCALE GENOMIC DNA]</scope>
    <source>
        <strain evidence="1 2">TWF694</strain>
    </source>
</reference>
<sequence length="106" mass="11954">MEEFVNFLRLLQGSSQTARPSWWDLEAQTACEDLARNHIMRFYIGSPVTNDDITAHYGDVDMPSALRALAEIIYGGRVPVRRIETNTENPAFDFKVNVHSGPGDGW</sequence>
<dbReference type="EMBL" id="JAVHJO010000006">
    <property type="protein sequence ID" value="KAK6539611.1"/>
    <property type="molecule type" value="Genomic_DNA"/>
</dbReference>
<keyword evidence="2" id="KW-1185">Reference proteome</keyword>
<organism evidence="1 2">
    <name type="scientific">Orbilia ellipsospora</name>
    <dbReference type="NCBI Taxonomy" id="2528407"/>
    <lineage>
        <taxon>Eukaryota</taxon>
        <taxon>Fungi</taxon>
        <taxon>Dikarya</taxon>
        <taxon>Ascomycota</taxon>
        <taxon>Pezizomycotina</taxon>
        <taxon>Orbiliomycetes</taxon>
        <taxon>Orbiliales</taxon>
        <taxon>Orbiliaceae</taxon>
        <taxon>Orbilia</taxon>
    </lineage>
</organism>
<comment type="caution">
    <text evidence="1">The sequence shown here is derived from an EMBL/GenBank/DDBJ whole genome shotgun (WGS) entry which is preliminary data.</text>
</comment>
<name>A0AAV9XCC7_9PEZI</name>
<gene>
    <name evidence="1" type="ORF">TWF694_009820</name>
</gene>
<evidence type="ECO:0000313" key="2">
    <source>
        <dbReference type="Proteomes" id="UP001365542"/>
    </source>
</evidence>
<dbReference type="AlphaFoldDB" id="A0AAV9XCC7"/>
<protein>
    <submittedName>
        <fullName evidence="1">Uncharacterized protein</fullName>
    </submittedName>
</protein>
<evidence type="ECO:0000313" key="1">
    <source>
        <dbReference type="EMBL" id="KAK6539611.1"/>
    </source>
</evidence>
<proteinExistence type="predicted"/>